<name>A0A9P9DC11_9HYPO</name>
<comment type="caution">
    <text evidence="1">The sequence shown here is derived from an EMBL/GenBank/DDBJ whole genome shotgun (WGS) entry which is preliminary data.</text>
</comment>
<keyword evidence="2" id="KW-1185">Reference proteome</keyword>
<evidence type="ECO:0000313" key="1">
    <source>
        <dbReference type="EMBL" id="KAH7116575.1"/>
    </source>
</evidence>
<proteinExistence type="predicted"/>
<organism evidence="1 2">
    <name type="scientific">Dactylonectria estremocensis</name>
    <dbReference type="NCBI Taxonomy" id="1079267"/>
    <lineage>
        <taxon>Eukaryota</taxon>
        <taxon>Fungi</taxon>
        <taxon>Dikarya</taxon>
        <taxon>Ascomycota</taxon>
        <taxon>Pezizomycotina</taxon>
        <taxon>Sordariomycetes</taxon>
        <taxon>Hypocreomycetidae</taxon>
        <taxon>Hypocreales</taxon>
        <taxon>Nectriaceae</taxon>
        <taxon>Dactylonectria</taxon>
    </lineage>
</organism>
<sequence>MRWMNWEIPHSESPCRGFQTNHVYYSPGKKKDNCLGDPHGFSTASEMETTVPPKESDAAVALTRRMLASRKEGREDRTNCCLRRITVDDVHFGSRYTALLEVHVSRFKATVQSAKKEKTGAPTGVGLKRILLNWRHVGTPGLQGVTCETGGCQDRLGKGSPDPWPAACIKKKRKARPVGKLAWHLDDLMSISLGAVTLVEHLWDFSRLTATELLAGSLAFPEVVDVLHEHYST</sequence>
<evidence type="ECO:0000313" key="2">
    <source>
        <dbReference type="Proteomes" id="UP000717696"/>
    </source>
</evidence>
<dbReference type="AlphaFoldDB" id="A0A9P9DC11"/>
<dbReference type="EMBL" id="JAGMUU010000036">
    <property type="protein sequence ID" value="KAH7116575.1"/>
    <property type="molecule type" value="Genomic_DNA"/>
</dbReference>
<reference evidence="1" key="1">
    <citation type="journal article" date="2021" name="Nat. Commun.">
        <title>Genetic determinants of endophytism in the Arabidopsis root mycobiome.</title>
        <authorList>
            <person name="Mesny F."/>
            <person name="Miyauchi S."/>
            <person name="Thiergart T."/>
            <person name="Pickel B."/>
            <person name="Atanasova L."/>
            <person name="Karlsson M."/>
            <person name="Huettel B."/>
            <person name="Barry K.W."/>
            <person name="Haridas S."/>
            <person name="Chen C."/>
            <person name="Bauer D."/>
            <person name="Andreopoulos W."/>
            <person name="Pangilinan J."/>
            <person name="LaButti K."/>
            <person name="Riley R."/>
            <person name="Lipzen A."/>
            <person name="Clum A."/>
            <person name="Drula E."/>
            <person name="Henrissat B."/>
            <person name="Kohler A."/>
            <person name="Grigoriev I.V."/>
            <person name="Martin F.M."/>
            <person name="Hacquard S."/>
        </authorList>
    </citation>
    <scope>NUCLEOTIDE SEQUENCE</scope>
    <source>
        <strain evidence="1">MPI-CAGE-AT-0021</strain>
    </source>
</reference>
<dbReference type="Proteomes" id="UP000717696">
    <property type="component" value="Unassembled WGS sequence"/>
</dbReference>
<protein>
    <submittedName>
        <fullName evidence="1">Uncharacterized protein</fullName>
    </submittedName>
</protein>
<accession>A0A9P9DC11</accession>
<gene>
    <name evidence="1" type="ORF">B0J13DRAFT_653586</name>
</gene>